<protein>
    <recommendedName>
        <fullName evidence="5">Integral membrane protein</fullName>
    </recommendedName>
</protein>
<name>A0ABN1TL01_9ACTN</name>
<dbReference type="Proteomes" id="UP001499987">
    <property type="component" value="Unassembled WGS sequence"/>
</dbReference>
<proteinExistence type="predicted"/>
<evidence type="ECO:0000313" key="3">
    <source>
        <dbReference type="EMBL" id="GAA1087418.1"/>
    </source>
</evidence>
<reference evidence="3 4" key="1">
    <citation type="journal article" date="2019" name="Int. J. Syst. Evol. Microbiol.">
        <title>The Global Catalogue of Microorganisms (GCM) 10K type strain sequencing project: providing services to taxonomists for standard genome sequencing and annotation.</title>
        <authorList>
            <consortium name="The Broad Institute Genomics Platform"/>
            <consortium name="The Broad Institute Genome Sequencing Center for Infectious Disease"/>
            <person name="Wu L."/>
            <person name="Ma J."/>
        </authorList>
    </citation>
    <scope>NUCLEOTIDE SEQUENCE [LARGE SCALE GENOMIC DNA]</scope>
    <source>
        <strain evidence="3 4">JCM 13002</strain>
    </source>
</reference>
<keyword evidence="2" id="KW-1133">Transmembrane helix</keyword>
<evidence type="ECO:0008006" key="5">
    <source>
        <dbReference type="Google" id="ProtNLM"/>
    </source>
</evidence>
<dbReference type="EMBL" id="BAAALD010000029">
    <property type="protein sequence ID" value="GAA1087418.1"/>
    <property type="molecule type" value="Genomic_DNA"/>
</dbReference>
<keyword evidence="2" id="KW-0472">Membrane</keyword>
<organism evidence="3 4">
    <name type="scientific">Kitasatospora arboriphila</name>
    <dbReference type="NCBI Taxonomy" id="258052"/>
    <lineage>
        <taxon>Bacteria</taxon>
        <taxon>Bacillati</taxon>
        <taxon>Actinomycetota</taxon>
        <taxon>Actinomycetes</taxon>
        <taxon>Kitasatosporales</taxon>
        <taxon>Streptomycetaceae</taxon>
        <taxon>Kitasatospora</taxon>
    </lineage>
</organism>
<keyword evidence="2" id="KW-0812">Transmembrane</keyword>
<gene>
    <name evidence="3" type="ORF">GCM10009663_33830</name>
</gene>
<evidence type="ECO:0000256" key="2">
    <source>
        <dbReference type="SAM" id="Phobius"/>
    </source>
</evidence>
<accession>A0ABN1TL01</accession>
<keyword evidence="4" id="KW-1185">Reference proteome</keyword>
<feature type="compositionally biased region" description="Low complexity" evidence="1">
    <location>
        <begin position="1"/>
        <end position="14"/>
    </location>
</feature>
<feature type="transmembrane region" description="Helical" evidence="2">
    <location>
        <begin position="119"/>
        <end position="138"/>
    </location>
</feature>
<comment type="caution">
    <text evidence="3">The sequence shown here is derived from an EMBL/GenBank/DDBJ whole genome shotgun (WGS) entry which is preliminary data.</text>
</comment>
<feature type="transmembrane region" description="Helical" evidence="2">
    <location>
        <begin position="30"/>
        <end position="50"/>
    </location>
</feature>
<sequence>MTAKTARTAPAPATGQEGATSPAGARPAPLLTGAAITLLEGAALAGWGLYDVVSSLVGDHAAAGRSAAGAAVLLLMGLLPLLAGRALLRLRRWGRSPALLTNSICLPVAYYMWQGGGAVRVAAVAVGLLGLAGIVSLLNPKVTAALYGEQG</sequence>
<dbReference type="RefSeq" id="WP_344624442.1">
    <property type="nucleotide sequence ID" value="NZ_BAAALD010000029.1"/>
</dbReference>
<evidence type="ECO:0000256" key="1">
    <source>
        <dbReference type="SAM" id="MobiDB-lite"/>
    </source>
</evidence>
<feature type="transmembrane region" description="Helical" evidence="2">
    <location>
        <begin position="62"/>
        <end position="84"/>
    </location>
</feature>
<evidence type="ECO:0000313" key="4">
    <source>
        <dbReference type="Proteomes" id="UP001499987"/>
    </source>
</evidence>
<feature type="region of interest" description="Disordered" evidence="1">
    <location>
        <begin position="1"/>
        <end position="25"/>
    </location>
</feature>